<dbReference type="GO" id="GO:0016579">
    <property type="term" value="P:protein deubiquitination"/>
    <property type="evidence" value="ECO:0007669"/>
    <property type="project" value="InterPro"/>
</dbReference>
<evidence type="ECO:0000256" key="1">
    <source>
        <dbReference type="ARBA" id="ARBA00000707"/>
    </source>
</evidence>
<evidence type="ECO:0000256" key="2">
    <source>
        <dbReference type="ARBA" id="ARBA00012759"/>
    </source>
</evidence>
<dbReference type="EC" id="3.4.19.12" evidence="2"/>
<dbReference type="Gene3D" id="3.90.70.10">
    <property type="entry name" value="Cysteine proteinases"/>
    <property type="match status" value="1"/>
</dbReference>
<dbReference type="PROSITE" id="PS50235">
    <property type="entry name" value="USP_3"/>
    <property type="match status" value="1"/>
</dbReference>
<evidence type="ECO:0000313" key="5">
    <source>
        <dbReference type="WBParaSite" id="scaffold4478_cov149.g8198"/>
    </source>
</evidence>
<dbReference type="InterPro" id="IPR050185">
    <property type="entry name" value="Ub_carboxyl-term_hydrolase"/>
</dbReference>
<reference evidence="5" key="1">
    <citation type="submission" date="2022-11" db="UniProtKB">
        <authorList>
            <consortium name="WormBaseParasite"/>
        </authorList>
    </citation>
    <scope>IDENTIFICATION</scope>
</reference>
<keyword evidence="4" id="KW-1185">Reference proteome</keyword>
<evidence type="ECO:0000259" key="3">
    <source>
        <dbReference type="PROSITE" id="PS50235"/>
    </source>
</evidence>
<dbReference type="GO" id="GO:0004843">
    <property type="term" value="F:cysteine-type deubiquitinase activity"/>
    <property type="evidence" value="ECO:0007669"/>
    <property type="project" value="UniProtKB-EC"/>
</dbReference>
<dbReference type="InterPro" id="IPR001394">
    <property type="entry name" value="Peptidase_C19_UCH"/>
</dbReference>
<dbReference type="CDD" id="cd02257">
    <property type="entry name" value="Peptidase_C19"/>
    <property type="match status" value="1"/>
</dbReference>
<dbReference type="SUPFAM" id="SSF54001">
    <property type="entry name" value="Cysteine proteinases"/>
    <property type="match status" value="1"/>
</dbReference>
<dbReference type="PANTHER" id="PTHR21646">
    <property type="entry name" value="UBIQUITIN CARBOXYL-TERMINAL HYDROLASE"/>
    <property type="match status" value="1"/>
</dbReference>
<accession>A0A915MQY5</accession>
<dbReference type="InterPro" id="IPR028889">
    <property type="entry name" value="USP"/>
</dbReference>
<dbReference type="InterPro" id="IPR018200">
    <property type="entry name" value="USP_CS"/>
</dbReference>
<comment type="catalytic activity">
    <reaction evidence="1">
        <text>Thiol-dependent hydrolysis of ester, thioester, amide, peptide and isopeptide bonds formed by the C-terminal Gly of ubiquitin (a 76-residue protein attached to proteins as an intracellular targeting signal).</text>
        <dbReference type="EC" id="3.4.19.12"/>
    </reaction>
</comment>
<dbReference type="AlphaFoldDB" id="A0A915MQY5"/>
<sequence>MVACKIKLEGQSYLVPDDLVIESDKKLDDFTILEIPGEINDELLRNNYIIAIVRFVSGGVPNAKMLLEPYIAVLNADLNYDSLRLELIEKGSFLLQKPYYKMRTNFKIVLQNSDGSNCYYFDTSMKKPLFNECVNKGKKVIQIIVEWDLSLMQEFQNSSFKEQIYENYSLLNKFIESKETPISLLKMIDDFVKPGDFNYLLSAEPIQFWNCPKCKKPSGSMQIKFDHLPDILVVYLKRFNFLTGSHKKKNDTNVYALEELDMSSYIDNQHSLEDLSKDKVETNANKYDLSCIIYHHGCTFSSGHYTAATRNFLDGKWRLFNDTEVSDKSQNEICTSDCSYMLFYQRKRSIPWFPHAVPYHIIQKYHGDMYV</sequence>
<dbReference type="Pfam" id="PF00443">
    <property type="entry name" value="UCH"/>
    <property type="match status" value="1"/>
</dbReference>
<dbReference type="WBParaSite" id="scaffold4478_cov149.g8198">
    <property type="protein sequence ID" value="scaffold4478_cov149.g8198"/>
    <property type="gene ID" value="scaffold4478_cov149.g8198"/>
</dbReference>
<protein>
    <recommendedName>
        <fullName evidence="2">ubiquitinyl hydrolase 1</fullName>
        <ecNumber evidence="2">3.4.19.12</ecNumber>
    </recommendedName>
</protein>
<name>A0A915MQY5_MELJA</name>
<dbReference type="Proteomes" id="UP000887561">
    <property type="component" value="Unplaced"/>
</dbReference>
<feature type="domain" description="USP" evidence="3">
    <location>
        <begin position="1"/>
        <end position="347"/>
    </location>
</feature>
<proteinExistence type="predicted"/>
<organism evidence="4 5">
    <name type="scientific">Meloidogyne javanica</name>
    <name type="common">Root-knot nematode worm</name>
    <dbReference type="NCBI Taxonomy" id="6303"/>
    <lineage>
        <taxon>Eukaryota</taxon>
        <taxon>Metazoa</taxon>
        <taxon>Ecdysozoa</taxon>
        <taxon>Nematoda</taxon>
        <taxon>Chromadorea</taxon>
        <taxon>Rhabditida</taxon>
        <taxon>Tylenchina</taxon>
        <taxon>Tylenchomorpha</taxon>
        <taxon>Tylenchoidea</taxon>
        <taxon>Meloidogynidae</taxon>
        <taxon>Meloidogyninae</taxon>
        <taxon>Meloidogyne</taxon>
        <taxon>Meloidogyne incognita group</taxon>
    </lineage>
</organism>
<dbReference type="InterPro" id="IPR038765">
    <property type="entry name" value="Papain-like_cys_pep_sf"/>
</dbReference>
<dbReference type="PROSITE" id="PS00973">
    <property type="entry name" value="USP_2"/>
    <property type="match status" value="1"/>
</dbReference>
<evidence type="ECO:0000313" key="4">
    <source>
        <dbReference type="Proteomes" id="UP000887561"/>
    </source>
</evidence>